<dbReference type="GO" id="GO:0005351">
    <property type="term" value="F:carbohydrate:proton symporter activity"/>
    <property type="evidence" value="ECO:0007669"/>
    <property type="project" value="TreeGrafter"/>
</dbReference>
<dbReference type="PROSITE" id="PS00216">
    <property type="entry name" value="SUGAR_TRANSPORT_1"/>
    <property type="match status" value="1"/>
</dbReference>
<dbReference type="Proteomes" id="UP001358417">
    <property type="component" value="Unassembled WGS sequence"/>
</dbReference>
<evidence type="ECO:0000256" key="5">
    <source>
        <dbReference type="ARBA" id="ARBA00023136"/>
    </source>
</evidence>
<dbReference type="AlphaFoldDB" id="A0AAV9NT39"/>
<dbReference type="InterPro" id="IPR036259">
    <property type="entry name" value="MFS_trans_sf"/>
</dbReference>
<feature type="domain" description="Major facilitator superfamily (MFS) profile" evidence="8">
    <location>
        <begin position="1"/>
        <end position="447"/>
    </location>
</feature>
<dbReference type="InterPro" id="IPR020846">
    <property type="entry name" value="MFS_dom"/>
</dbReference>
<reference evidence="9 10" key="1">
    <citation type="submission" date="2023-08" db="EMBL/GenBank/DDBJ databases">
        <title>Black Yeasts Isolated from many extreme environments.</title>
        <authorList>
            <person name="Coleine C."/>
            <person name="Stajich J.E."/>
            <person name="Selbmann L."/>
        </authorList>
    </citation>
    <scope>NUCLEOTIDE SEQUENCE [LARGE SCALE GENOMIC DNA]</scope>
    <source>
        <strain evidence="9 10">CCFEE 5792</strain>
    </source>
</reference>
<feature type="transmembrane region" description="Helical" evidence="7">
    <location>
        <begin position="259"/>
        <end position="280"/>
    </location>
</feature>
<dbReference type="SUPFAM" id="SSF103473">
    <property type="entry name" value="MFS general substrate transporter"/>
    <property type="match status" value="1"/>
</dbReference>
<feature type="transmembrane region" description="Helical" evidence="7">
    <location>
        <begin position="172"/>
        <end position="189"/>
    </location>
</feature>
<accession>A0AAV9NT39</accession>
<keyword evidence="4 7" id="KW-1133">Transmembrane helix</keyword>
<dbReference type="Gene3D" id="1.20.1250.20">
    <property type="entry name" value="MFS general substrate transporter like domains"/>
    <property type="match status" value="1"/>
</dbReference>
<feature type="transmembrane region" description="Helical" evidence="7">
    <location>
        <begin position="324"/>
        <end position="347"/>
    </location>
</feature>
<feature type="region of interest" description="Disordered" evidence="6">
    <location>
        <begin position="503"/>
        <end position="522"/>
    </location>
</feature>
<dbReference type="Pfam" id="PF00083">
    <property type="entry name" value="Sugar_tr"/>
    <property type="match status" value="1"/>
</dbReference>
<dbReference type="InterPro" id="IPR005829">
    <property type="entry name" value="Sugar_transporter_CS"/>
</dbReference>
<dbReference type="PANTHER" id="PTHR48022">
    <property type="entry name" value="PLASTIDIC GLUCOSE TRANSPORTER 4"/>
    <property type="match status" value="1"/>
</dbReference>
<comment type="caution">
    <text evidence="9">The sequence shown here is derived from an EMBL/GenBank/DDBJ whole genome shotgun (WGS) entry which is preliminary data.</text>
</comment>
<feature type="transmembrane region" description="Helical" evidence="7">
    <location>
        <begin position="48"/>
        <end position="70"/>
    </location>
</feature>
<proteinExistence type="inferred from homology"/>
<name>A0AAV9NT39_9EURO</name>
<dbReference type="PANTHER" id="PTHR48022:SF11">
    <property type="entry name" value="MONOSACCHARIDE TRANSPORTER (HXT8), PUTATIVE (AFU_ORTHOLOGUE AFUA_2G08120)-RELATED"/>
    <property type="match status" value="1"/>
</dbReference>
<evidence type="ECO:0000256" key="7">
    <source>
        <dbReference type="SAM" id="Phobius"/>
    </source>
</evidence>
<evidence type="ECO:0000313" key="10">
    <source>
        <dbReference type="Proteomes" id="UP001358417"/>
    </source>
</evidence>
<feature type="transmembrane region" description="Helical" evidence="7">
    <location>
        <begin position="424"/>
        <end position="443"/>
    </location>
</feature>
<dbReference type="InterPro" id="IPR050360">
    <property type="entry name" value="MFS_Sugar_Transporters"/>
</dbReference>
<feature type="transmembrane region" description="Helical" evidence="7">
    <location>
        <begin position="7"/>
        <end position="28"/>
    </location>
</feature>
<dbReference type="EMBL" id="JAVRRD010000001">
    <property type="protein sequence ID" value="KAK5064580.1"/>
    <property type="molecule type" value="Genomic_DNA"/>
</dbReference>
<dbReference type="GeneID" id="89968635"/>
<feature type="transmembrane region" description="Helical" evidence="7">
    <location>
        <begin position="135"/>
        <end position="160"/>
    </location>
</feature>
<feature type="transmembrane region" description="Helical" evidence="7">
    <location>
        <begin position="394"/>
        <end position="412"/>
    </location>
</feature>
<feature type="transmembrane region" description="Helical" evidence="7">
    <location>
        <begin position="292"/>
        <end position="312"/>
    </location>
</feature>
<gene>
    <name evidence="9" type="ORF">LTR84_000413</name>
</gene>
<evidence type="ECO:0000259" key="8">
    <source>
        <dbReference type="PROSITE" id="PS50850"/>
    </source>
</evidence>
<feature type="transmembrane region" description="Helical" evidence="7">
    <location>
        <begin position="77"/>
        <end position="96"/>
    </location>
</feature>
<evidence type="ECO:0000313" key="9">
    <source>
        <dbReference type="EMBL" id="KAK5064580.1"/>
    </source>
</evidence>
<evidence type="ECO:0000256" key="6">
    <source>
        <dbReference type="SAM" id="MobiDB-lite"/>
    </source>
</evidence>
<evidence type="ECO:0000256" key="3">
    <source>
        <dbReference type="ARBA" id="ARBA00022692"/>
    </source>
</evidence>
<comment type="similarity">
    <text evidence="2">Belongs to the major facilitator superfamily. Sugar transporter (TC 2.A.1.1) family.</text>
</comment>
<sequence length="522" mass="56642">MAFGQIAFGYPASIIGVTLAQPSFLVYMGLLDITQDPPALAAGADVKIGAMSGVFQAGAAINVFIASWVADKWGRKAALYECGLLSLFGGALLCGARNAPMFIVARLFAGGGSWGYLAVTPFYSAELAPPGLRGLMVGMNGVNIALGYGLASYMGLAFYFVDAPDAQWRAPLGIALIWPVMMCLVCLVIPESPRFLLMKGRIEEAREVVFKLHARKDDPDNAFARSEFYQMTKQAEIDRELEPGWMEMFRRPSYRKRSFIAMGFAFIGQSTGVLVLNNYGPTIYASLGFDTLYQLIFQCGWITVGIIGNIIGALIMDWTGRKPLMVAGVAGCCISLILEAAMVSSFAEEGTNKAGLRMGVAAAYLFLLIYSIGVDVAGVVFYSELFPNHIRAKGLALSIAVIALTDLVYLQVSATAFASIGWKFYLVFIIISGLGAIIAWFVLPETKNIPLEEMAKLFGEDVAVYAQDLHFDSNTHELVVDEHGNSQIHKIATEVYEPHHATKDVEKASATHEHTTNQVAKV</sequence>
<dbReference type="InterPro" id="IPR005828">
    <property type="entry name" value="MFS_sugar_transport-like"/>
</dbReference>
<keyword evidence="5 7" id="KW-0472">Membrane</keyword>
<protein>
    <recommendedName>
        <fullName evidence="8">Major facilitator superfamily (MFS) profile domain-containing protein</fullName>
    </recommendedName>
</protein>
<organism evidence="9 10">
    <name type="scientific">Exophiala bonariae</name>
    <dbReference type="NCBI Taxonomy" id="1690606"/>
    <lineage>
        <taxon>Eukaryota</taxon>
        <taxon>Fungi</taxon>
        <taxon>Dikarya</taxon>
        <taxon>Ascomycota</taxon>
        <taxon>Pezizomycotina</taxon>
        <taxon>Eurotiomycetes</taxon>
        <taxon>Chaetothyriomycetidae</taxon>
        <taxon>Chaetothyriales</taxon>
        <taxon>Herpotrichiellaceae</taxon>
        <taxon>Exophiala</taxon>
    </lineage>
</organism>
<dbReference type="PROSITE" id="PS50850">
    <property type="entry name" value="MFS"/>
    <property type="match status" value="1"/>
</dbReference>
<evidence type="ECO:0000256" key="4">
    <source>
        <dbReference type="ARBA" id="ARBA00022989"/>
    </source>
</evidence>
<dbReference type="FunFam" id="1.20.1250.20:FF:001515">
    <property type="entry name" value="Uncharacterized protein"/>
    <property type="match status" value="1"/>
</dbReference>
<keyword evidence="10" id="KW-1185">Reference proteome</keyword>
<comment type="subcellular location">
    <subcellularLocation>
        <location evidence="1">Membrane</location>
        <topology evidence="1">Multi-pass membrane protein</topology>
    </subcellularLocation>
</comment>
<dbReference type="GO" id="GO:0016020">
    <property type="term" value="C:membrane"/>
    <property type="evidence" value="ECO:0007669"/>
    <property type="project" value="UniProtKB-SubCell"/>
</dbReference>
<keyword evidence="3 7" id="KW-0812">Transmembrane</keyword>
<feature type="transmembrane region" description="Helical" evidence="7">
    <location>
        <begin position="359"/>
        <end position="382"/>
    </location>
</feature>
<feature type="transmembrane region" description="Helical" evidence="7">
    <location>
        <begin position="102"/>
        <end position="123"/>
    </location>
</feature>
<feature type="compositionally biased region" description="Basic and acidic residues" evidence="6">
    <location>
        <begin position="503"/>
        <end position="515"/>
    </location>
</feature>
<dbReference type="RefSeq" id="XP_064711904.1">
    <property type="nucleotide sequence ID" value="XM_064844044.1"/>
</dbReference>
<evidence type="ECO:0000256" key="1">
    <source>
        <dbReference type="ARBA" id="ARBA00004141"/>
    </source>
</evidence>
<evidence type="ECO:0000256" key="2">
    <source>
        <dbReference type="ARBA" id="ARBA00010992"/>
    </source>
</evidence>